<dbReference type="GO" id="GO:0018996">
    <property type="term" value="P:molting cycle, collagen and cuticulin-based cuticle"/>
    <property type="evidence" value="ECO:0007669"/>
    <property type="project" value="TreeGrafter"/>
</dbReference>
<dbReference type="OMA" id="VCAIFIP"/>
<dbReference type="InterPro" id="IPR048634">
    <property type="entry name" value="SecD_SecF_C"/>
</dbReference>
<dbReference type="GO" id="GO:0030659">
    <property type="term" value="C:cytoplasmic vesicle membrane"/>
    <property type="evidence" value="ECO:0007669"/>
    <property type="project" value="TreeGrafter"/>
</dbReference>
<evidence type="ECO:0000256" key="1">
    <source>
        <dbReference type="ARBA" id="ARBA00004651"/>
    </source>
</evidence>
<dbReference type="FunFam" id="1.20.1640.10:FF:000013">
    <property type="entry name" value="PaTched Related family"/>
    <property type="match status" value="1"/>
</dbReference>
<organism evidence="13">
    <name type="scientific">Thelazia callipaeda</name>
    <name type="common">Oriental eyeworm</name>
    <name type="synonym">Parasitic nematode</name>
    <dbReference type="NCBI Taxonomy" id="103827"/>
    <lineage>
        <taxon>Eukaryota</taxon>
        <taxon>Metazoa</taxon>
        <taxon>Ecdysozoa</taxon>
        <taxon>Nematoda</taxon>
        <taxon>Chromadorea</taxon>
        <taxon>Rhabditida</taxon>
        <taxon>Spirurina</taxon>
        <taxon>Spiruromorpha</taxon>
        <taxon>Thelazioidea</taxon>
        <taxon>Thelaziidae</taxon>
        <taxon>Thelazia</taxon>
    </lineage>
</organism>
<evidence type="ECO:0000256" key="9">
    <source>
        <dbReference type="SAM" id="Phobius"/>
    </source>
</evidence>
<evidence type="ECO:0000313" key="13">
    <source>
        <dbReference type="WBParaSite" id="TCLT_0000566701-mRNA-1"/>
    </source>
</evidence>
<evidence type="ECO:0000256" key="4">
    <source>
        <dbReference type="ARBA" id="ARBA00022692"/>
    </source>
</evidence>
<keyword evidence="12" id="KW-1185">Reference proteome</keyword>
<dbReference type="PROSITE" id="PS50156">
    <property type="entry name" value="SSD"/>
    <property type="match status" value="1"/>
</dbReference>
<dbReference type="WBParaSite" id="TCLT_0000566701-mRNA-1">
    <property type="protein sequence ID" value="TCLT_0000566701-mRNA-1"/>
    <property type="gene ID" value="TCLT_0000566701"/>
</dbReference>
<keyword evidence="3" id="KW-1003">Cell membrane</keyword>
<feature type="transmembrane region" description="Helical" evidence="9">
    <location>
        <begin position="502"/>
        <end position="529"/>
    </location>
</feature>
<evidence type="ECO:0000256" key="6">
    <source>
        <dbReference type="ARBA" id="ARBA00023136"/>
    </source>
</evidence>
<protein>
    <submittedName>
        <fullName evidence="13">SSD domain-containing protein</fullName>
    </submittedName>
</protein>
<keyword evidence="4 9" id="KW-0812">Transmembrane</keyword>
<dbReference type="SUPFAM" id="SSF82866">
    <property type="entry name" value="Multidrug efflux transporter AcrB transmembrane domain"/>
    <property type="match status" value="2"/>
</dbReference>
<feature type="domain" description="SSD" evidence="10">
    <location>
        <begin position="397"/>
        <end position="528"/>
    </location>
</feature>
<sequence>MDRTENNSNESLPRERKMSFEYLERSAKGLLLNNDGSLEEEGEEENTKVEEVKYRSGKANLETADDEVTLTGSKCDSRRIKFLSFWKHLSLRCLFRLLGGSIGSYPLVYILLSFMISTTSLGMFKMVLRDRIRDGYTPTNAPSRHEMDVLREFWNTTGDPIVTAVLLTAKDNGSMLRDDCLDEIERLTNYLMSNHSVMYNNQPVIYKNFCSPYCDMNIALKLFKQGVDVEKDYLQRGEQLPHDTTLSYPVAKIDGFDIHLEKNFFGIVLKDLPDKDAFVGQNITVDKLPINTSYAELLSNLKFVKVILTLYRADRSSPEMEKKLTLWELSVFEFARKHYKNNLIDIQVMGTEILDQEMIKDGQKLTPFFAAGFGFMMFFVTTTVLWSAIFYDAMDWGKALIAFGSILCPILSITSTYGLISLFGTRTNSFMLVMPFLIMGIGVDDAFLMIHSWQRLALHTNSASLRLGLVFEEVGPSITITSLTNFISFGIGALTPTPEIRLFCMTTAIAMGLDYLYELILFGPILALATHCEKRGKKHSNSTFVPNTSLTGWRMQIHNFSRWVLKMYCRVLGHRFFTAFLMIAVIVYWYFAIIGALNIRTRLDTVKILPQDSPLQAPNRILSEIIWAEYHPVTVLVNNPLDIRKQQAMNRFWQLVDEFESLPGCRGNISTLLWLRDYQAFYESGDMTSIFWYILGLADNNTTAKNIAPTETGLDFDKLDAFLESPFYSHWNTCVRVTKAPDGSLRVNRFWFLVAYQNTSTWEVRIDLMQKWRQIAENYKDLNVTVWEANGMFVDQMLSLKTVAIQTGTLTLICMTVVCAIFIPNPCSVITASIAIASISLGVFGFLSWWHFDLDPVTTAAVLMSIGLSVDFTAHVSYHHQLKNRREIRNNKIVKIAIQGTQEKLEHTLQSVGWPMIQAGASTIMCVLPLSYSPMVFFKTIILVVSWGLLHGLIVLPAILGALPECLTDANCYRKISSSINQTPCHPVNQREMDPTDGQATESNE</sequence>
<keyword evidence="5 9" id="KW-1133">Transmembrane helix</keyword>
<evidence type="ECO:0000256" key="8">
    <source>
        <dbReference type="SAM" id="MobiDB-lite"/>
    </source>
</evidence>
<dbReference type="Pfam" id="PF02355">
    <property type="entry name" value="SecD_SecF_C"/>
    <property type="match status" value="1"/>
</dbReference>
<evidence type="ECO:0000313" key="12">
    <source>
        <dbReference type="Proteomes" id="UP000276776"/>
    </source>
</evidence>
<dbReference type="OrthoDB" id="6510177at2759"/>
<dbReference type="Gene3D" id="1.20.1640.10">
    <property type="entry name" value="Multidrug efflux transporter AcrB transmembrane domain"/>
    <property type="match status" value="2"/>
</dbReference>
<keyword evidence="6 9" id="KW-0472">Membrane</keyword>
<evidence type="ECO:0000256" key="7">
    <source>
        <dbReference type="ARBA" id="ARBA00023180"/>
    </source>
</evidence>
<dbReference type="GO" id="GO:0005886">
    <property type="term" value="C:plasma membrane"/>
    <property type="evidence" value="ECO:0007669"/>
    <property type="project" value="UniProtKB-SubCell"/>
</dbReference>
<feature type="transmembrane region" description="Helical" evidence="9">
    <location>
        <begin position="942"/>
        <end position="963"/>
    </location>
</feature>
<accession>A0A0N5CYX3</accession>
<dbReference type="InterPro" id="IPR000731">
    <property type="entry name" value="SSD"/>
</dbReference>
<dbReference type="EMBL" id="UYYF01004354">
    <property type="protein sequence ID" value="VDN02925.1"/>
    <property type="molecule type" value="Genomic_DNA"/>
</dbReference>
<evidence type="ECO:0000313" key="11">
    <source>
        <dbReference type="EMBL" id="VDN02925.1"/>
    </source>
</evidence>
<feature type="transmembrane region" description="Helical" evidence="9">
    <location>
        <begin position="432"/>
        <end position="454"/>
    </location>
</feature>
<dbReference type="InterPro" id="IPR051697">
    <property type="entry name" value="Patched_domain-protein"/>
</dbReference>
<comment type="similarity">
    <text evidence="2">Belongs to the patched family.</text>
</comment>
<feature type="transmembrane region" description="Helical" evidence="9">
    <location>
        <begin position="857"/>
        <end position="878"/>
    </location>
</feature>
<feature type="transmembrane region" description="Helical" evidence="9">
    <location>
        <begin position="401"/>
        <end position="420"/>
    </location>
</feature>
<dbReference type="PANTHER" id="PTHR10796">
    <property type="entry name" value="PATCHED-RELATED"/>
    <property type="match status" value="1"/>
</dbReference>
<evidence type="ECO:0000259" key="10">
    <source>
        <dbReference type="PROSITE" id="PS50156"/>
    </source>
</evidence>
<feature type="transmembrane region" description="Helical" evidence="9">
    <location>
        <begin position="576"/>
        <end position="599"/>
    </location>
</feature>
<gene>
    <name evidence="11" type="ORF">TCLT_LOCUS5656</name>
</gene>
<dbReference type="PANTHER" id="PTHR10796:SF90">
    <property type="entry name" value="SSD DOMAIN-CONTAINING PROTEIN"/>
    <property type="match status" value="1"/>
</dbReference>
<comment type="subcellular location">
    <subcellularLocation>
        <location evidence="1">Cell membrane</location>
        <topology evidence="1">Multi-pass membrane protein</topology>
    </subcellularLocation>
</comment>
<dbReference type="AlphaFoldDB" id="A0A0N5CYX3"/>
<dbReference type="InterPro" id="IPR003392">
    <property type="entry name" value="PTHD_SSD"/>
</dbReference>
<evidence type="ECO:0000256" key="3">
    <source>
        <dbReference type="ARBA" id="ARBA00022475"/>
    </source>
</evidence>
<keyword evidence="7" id="KW-0325">Glycoprotein</keyword>
<dbReference type="Proteomes" id="UP000276776">
    <property type="component" value="Unassembled WGS sequence"/>
</dbReference>
<dbReference type="GO" id="GO:0006897">
    <property type="term" value="P:endocytosis"/>
    <property type="evidence" value="ECO:0007669"/>
    <property type="project" value="TreeGrafter"/>
</dbReference>
<feature type="transmembrane region" description="Helical" evidence="9">
    <location>
        <begin position="107"/>
        <end position="128"/>
    </location>
</feature>
<feature type="transmembrane region" description="Helical" evidence="9">
    <location>
        <begin position="368"/>
        <end position="389"/>
    </location>
</feature>
<dbReference type="Pfam" id="PF02460">
    <property type="entry name" value="Patched"/>
    <property type="match status" value="1"/>
</dbReference>
<evidence type="ECO:0000256" key="2">
    <source>
        <dbReference type="ARBA" id="ARBA00005585"/>
    </source>
</evidence>
<feature type="transmembrane region" description="Helical" evidence="9">
    <location>
        <begin position="803"/>
        <end position="823"/>
    </location>
</feature>
<reference evidence="11 12" key="2">
    <citation type="submission" date="2018-11" db="EMBL/GenBank/DDBJ databases">
        <authorList>
            <consortium name="Pathogen Informatics"/>
        </authorList>
    </citation>
    <scope>NUCLEOTIDE SEQUENCE [LARGE SCALE GENOMIC DNA]</scope>
</reference>
<feature type="region of interest" description="Disordered" evidence="8">
    <location>
        <begin position="984"/>
        <end position="1005"/>
    </location>
</feature>
<evidence type="ECO:0000256" key="5">
    <source>
        <dbReference type="ARBA" id="ARBA00022989"/>
    </source>
</evidence>
<name>A0A0N5CYX3_THECL</name>
<feature type="transmembrane region" description="Helical" evidence="9">
    <location>
        <begin position="829"/>
        <end position="850"/>
    </location>
</feature>
<reference evidence="13" key="1">
    <citation type="submission" date="2017-02" db="UniProtKB">
        <authorList>
            <consortium name="WormBaseParasite"/>
        </authorList>
    </citation>
    <scope>IDENTIFICATION</scope>
</reference>
<proteinExistence type="inferred from homology"/>